<dbReference type="AlphaFoldDB" id="A0A4C1X0X0"/>
<gene>
    <name evidence="1" type="ORF">EVAR_51245_1</name>
</gene>
<reference evidence="1 2" key="1">
    <citation type="journal article" date="2019" name="Commun. Biol.">
        <title>The bagworm genome reveals a unique fibroin gene that provides high tensile strength.</title>
        <authorList>
            <person name="Kono N."/>
            <person name="Nakamura H."/>
            <person name="Ohtoshi R."/>
            <person name="Tomita M."/>
            <person name="Numata K."/>
            <person name="Arakawa K."/>
        </authorList>
    </citation>
    <scope>NUCLEOTIDE SEQUENCE [LARGE SCALE GENOMIC DNA]</scope>
</reference>
<keyword evidence="2" id="KW-1185">Reference proteome</keyword>
<organism evidence="1 2">
    <name type="scientific">Eumeta variegata</name>
    <name type="common">Bagworm moth</name>
    <name type="synonym">Eumeta japonica</name>
    <dbReference type="NCBI Taxonomy" id="151549"/>
    <lineage>
        <taxon>Eukaryota</taxon>
        <taxon>Metazoa</taxon>
        <taxon>Ecdysozoa</taxon>
        <taxon>Arthropoda</taxon>
        <taxon>Hexapoda</taxon>
        <taxon>Insecta</taxon>
        <taxon>Pterygota</taxon>
        <taxon>Neoptera</taxon>
        <taxon>Endopterygota</taxon>
        <taxon>Lepidoptera</taxon>
        <taxon>Glossata</taxon>
        <taxon>Ditrysia</taxon>
        <taxon>Tineoidea</taxon>
        <taxon>Psychidae</taxon>
        <taxon>Oiketicinae</taxon>
        <taxon>Eumeta</taxon>
    </lineage>
</organism>
<comment type="caution">
    <text evidence="1">The sequence shown here is derived from an EMBL/GenBank/DDBJ whole genome shotgun (WGS) entry which is preliminary data.</text>
</comment>
<proteinExistence type="predicted"/>
<protein>
    <submittedName>
        <fullName evidence="1">Uncharacterized protein</fullName>
    </submittedName>
</protein>
<dbReference type="Proteomes" id="UP000299102">
    <property type="component" value="Unassembled WGS sequence"/>
</dbReference>
<evidence type="ECO:0000313" key="1">
    <source>
        <dbReference type="EMBL" id="GBP57398.1"/>
    </source>
</evidence>
<name>A0A4C1X0X0_EUMVA</name>
<accession>A0A4C1X0X0</accession>
<dbReference type="EMBL" id="BGZK01000715">
    <property type="protein sequence ID" value="GBP57398.1"/>
    <property type="molecule type" value="Genomic_DNA"/>
</dbReference>
<evidence type="ECO:0000313" key="2">
    <source>
        <dbReference type="Proteomes" id="UP000299102"/>
    </source>
</evidence>
<sequence length="143" mass="15611">MQAESGTCSGAVEVRESEACRGPGHEGGLALGYHIKHFVHLKQCAEQMLVRRAQIGAKLQLRVSVKLQKRSLRKYRGNRLNCPCEIRGVTLELITSEATAMADACAKSGRSAVTCGVRGLSLPLRPVQTFLVETQHSLQLKID</sequence>